<dbReference type="OrthoDB" id="9807419at2"/>
<accession>A0A1L3ZYQ3</accession>
<dbReference type="HAMAP" id="MF_01326_B">
    <property type="entry name" value="Ribosomal_uL24_B"/>
    <property type="match status" value="1"/>
</dbReference>
<dbReference type="KEGG" id="sphj:BSL82_16965"/>
<protein>
    <recommendedName>
        <fullName evidence="6 8">Large ribosomal subunit protein uL24</fullName>
    </recommendedName>
</protein>
<dbReference type="InterPro" id="IPR008991">
    <property type="entry name" value="Translation_prot_SH3-like_sf"/>
</dbReference>
<dbReference type="Proteomes" id="UP000182063">
    <property type="component" value="Chromosome"/>
</dbReference>
<dbReference type="PROSITE" id="PS01108">
    <property type="entry name" value="RIBOSOMAL_L24"/>
    <property type="match status" value="1"/>
</dbReference>
<comment type="function">
    <text evidence="7 8">One of the proteins that surrounds the polypeptide exit tunnel on the outside of the subunit.</text>
</comment>
<dbReference type="PANTHER" id="PTHR12903">
    <property type="entry name" value="MITOCHONDRIAL RIBOSOMAL PROTEIN L24"/>
    <property type="match status" value="1"/>
</dbReference>
<dbReference type="FunFam" id="2.30.30.30:FF:000004">
    <property type="entry name" value="50S ribosomal protein L24"/>
    <property type="match status" value="1"/>
</dbReference>
<proteinExistence type="inferred from homology"/>
<dbReference type="InterPro" id="IPR014722">
    <property type="entry name" value="Rib_uL2_dom2"/>
</dbReference>
<dbReference type="AlphaFoldDB" id="A0A1L3ZYQ3"/>
<evidence type="ECO:0000256" key="5">
    <source>
        <dbReference type="ARBA" id="ARBA00023274"/>
    </source>
</evidence>
<gene>
    <name evidence="8" type="primary">rplX</name>
    <name evidence="11" type="ORF">BSL82_16965</name>
</gene>
<keyword evidence="2 8" id="KW-0699">rRNA-binding</keyword>
<evidence type="ECO:0000256" key="6">
    <source>
        <dbReference type="ARBA" id="ARBA00035206"/>
    </source>
</evidence>
<reference evidence="12" key="1">
    <citation type="submission" date="2016-11" db="EMBL/GenBank/DDBJ databases">
        <title>Complete Genome Sequence of alachlor-degrading Sphingomonas sp. strain JJ-A5.</title>
        <authorList>
            <person name="Lee H."/>
            <person name="Ka J.-O."/>
        </authorList>
    </citation>
    <scope>NUCLEOTIDE SEQUENCE [LARGE SCALE GENOMIC DNA]</scope>
    <source>
        <strain evidence="12">JJ-A5</strain>
    </source>
</reference>
<dbReference type="SUPFAM" id="SSF50104">
    <property type="entry name" value="Translation proteins SH3-like domain"/>
    <property type="match status" value="1"/>
</dbReference>
<evidence type="ECO:0000256" key="8">
    <source>
        <dbReference type="HAMAP-Rule" id="MF_01326"/>
    </source>
</evidence>
<dbReference type="EMBL" id="CP018221">
    <property type="protein sequence ID" value="API60761.1"/>
    <property type="molecule type" value="Genomic_DNA"/>
</dbReference>
<evidence type="ECO:0000256" key="1">
    <source>
        <dbReference type="ARBA" id="ARBA00010618"/>
    </source>
</evidence>
<sequence length="106" mass="11249">MSALKIKKGDKVVVLSGKDKGRHGEVVKALPAIGKVVVSGVNVVTRHKKPTQVNPQGGLERSEAPIAVCKVAIQDPKTGKPSRVSFKMVDGKKVRIATRSGERIDG</sequence>
<dbReference type="RefSeq" id="WP_072598419.1">
    <property type="nucleotide sequence ID" value="NZ_CP018221.1"/>
</dbReference>
<comment type="similarity">
    <text evidence="1 8 9">Belongs to the universal ribosomal protein uL24 family.</text>
</comment>
<name>A0A1L3ZYQ3_9SPHN</name>
<evidence type="ECO:0000256" key="4">
    <source>
        <dbReference type="ARBA" id="ARBA00022980"/>
    </source>
</evidence>
<evidence type="ECO:0000256" key="9">
    <source>
        <dbReference type="RuleBase" id="RU003477"/>
    </source>
</evidence>
<dbReference type="Pfam" id="PF00467">
    <property type="entry name" value="KOW"/>
    <property type="match status" value="1"/>
</dbReference>
<evidence type="ECO:0000313" key="11">
    <source>
        <dbReference type="EMBL" id="API60761.1"/>
    </source>
</evidence>
<keyword evidence="3 8" id="KW-0694">RNA-binding</keyword>
<dbReference type="SMART" id="SM00739">
    <property type="entry name" value="KOW"/>
    <property type="match status" value="1"/>
</dbReference>
<dbReference type="InterPro" id="IPR005824">
    <property type="entry name" value="KOW"/>
</dbReference>
<dbReference type="Pfam" id="PF17136">
    <property type="entry name" value="ribosomal_L24"/>
    <property type="match status" value="1"/>
</dbReference>
<dbReference type="InterPro" id="IPR005825">
    <property type="entry name" value="Ribosomal_uL24_CS"/>
</dbReference>
<organism evidence="11 12">
    <name type="scientific">Tardibacter chloracetimidivorans</name>
    <dbReference type="NCBI Taxonomy" id="1921510"/>
    <lineage>
        <taxon>Bacteria</taxon>
        <taxon>Pseudomonadati</taxon>
        <taxon>Pseudomonadota</taxon>
        <taxon>Alphaproteobacteria</taxon>
        <taxon>Sphingomonadales</taxon>
        <taxon>Sphingomonadaceae</taxon>
        <taxon>Tardibacter</taxon>
    </lineage>
</organism>
<evidence type="ECO:0000259" key="10">
    <source>
        <dbReference type="SMART" id="SM00739"/>
    </source>
</evidence>
<dbReference type="GO" id="GO:0019843">
    <property type="term" value="F:rRNA binding"/>
    <property type="evidence" value="ECO:0007669"/>
    <property type="project" value="UniProtKB-UniRule"/>
</dbReference>
<feature type="domain" description="KOW" evidence="10">
    <location>
        <begin position="5"/>
        <end position="32"/>
    </location>
</feature>
<evidence type="ECO:0000256" key="3">
    <source>
        <dbReference type="ARBA" id="ARBA00022884"/>
    </source>
</evidence>
<dbReference type="GO" id="GO:0006412">
    <property type="term" value="P:translation"/>
    <property type="evidence" value="ECO:0007669"/>
    <property type="project" value="UniProtKB-UniRule"/>
</dbReference>
<dbReference type="NCBIfam" id="TIGR01079">
    <property type="entry name" value="rplX_bact"/>
    <property type="match status" value="1"/>
</dbReference>
<dbReference type="STRING" id="1921510.BSL82_16965"/>
<comment type="function">
    <text evidence="8">One of two assembly initiator proteins, it binds directly to the 5'-end of the 23S rRNA, where it nucleates assembly of the 50S subunit.</text>
</comment>
<evidence type="ECO:0000313" key="12">
    <source>
        <dbReference type="Proteomes" id="UP000182063"/>
    </source>
</evidence>
<dbReference type="GO" id="GO:0003735">
    <property type="term" value="F:structural constituent of ribosome"/>
    <property type="evidence" value="ECO:0007669"/>
    <property type="project" value="InterPro"/>
</dbReference>
<dbReference type="CDD" id="cd06089">
    <property type="entry name" value="KOW_RPL26"/>
    <property type="match status" value="1"/>
</dbReference>
<dbReference type="Gene3D" id="2.30.30.30">
    <property type="match status" value="1"/>
</dbReference>
<dbReference type="InterPro" id="IPR003256">
    <property type="entry name" value="Ribosomal_uL24"/>
</dbReference>
<dbReference type="InterPro" id="IPR057264">
    <property type="entry name" value="Ribosomal_uL24_C"/>
</dbReference>
<dbReference type="InterPro" id="IPR041988">
    <property type="entry name" value="Ribosomal_uL24_KOW"/>
</dbReference>
<comment type="subunit">
    <text evidence="8">Part of the 50S ribosomal subunit.</text>
</comment>
<dbReference type="GO" id="GO:1990904">
    <property type="term" value="C:ribonucleoprotein complex"/>
    <property type="evidence" value="ECO:0007669"/>
    <property type="project" value="UniProtKB-KW"/>
</dbReference>
<keyword evidence="12" id="KW-1185">Reference proteome</keyword>
<dbReference type="GO" id="GO:0005840">
    <property type="term" value="C:ribosome"/>
    <property type="evidence" value="ECO:0007669"/>
    <property type="project" value="UniProtKB-KW"/>
</dbReference>
<evidence type="ECO:0000256" key="2">
    <source>
        <dbReference type="ARBA" id="ARBA00022730"/>
    </source>
</evidence>
<evidence type="ECO:0000256" key="7">
    <source>
        <dbReference type="ARBA" id="ARBA00058688"/>
    </source>
</evidence>
<keyword evidence="4 8" id="KW-0689">Ribosomal protein</keyword>
<keyword evidence="5 8" id="KW-0687">Ribonucleoprotein</keyword>